<name>A0A7D3V5F2_9VIRU</name>
<organism evidence="4 5">
    <name type="scientific">Fadolivirus FV1/VV64</name>
    <dbReference type="NCBI Taxonomy" id="3070911"/>
    <lineage>
        <taxon>Viruses</taxon>
        <taxon>Varidnaviria</taxon>
        <taxon>Bamfordvirae</taxon>
        <taxon>Nucleocytoviricota</taxon>
        <taxon>Megaviricetes</taxon>
        <taxon>Imitervirales</taxon>
        <taxon>Mimiviridae</taxon>
        <taxon>Klosneuvirinae</taxon>
        <taxon>Fadolivirus</taxon>
        <taxon>Fadolivirus algeromassiliense</taxon>
    </lineage>
</organism>
<protein>
    <submittedName>
        <fullName evidence="4">Eukaryotic initiation factor 4g</fullName>
    </submittedName>
</protein>
<reference evidence="4 5" key="1">
    <citation type="submission" date="2020-04" db="EMBL/GenBank/DDBJ databases">
        <title>Advantages and limits of metagenomic assembly and binning of a giant virus.</title>
        <authorList>
            <person name="Schulz F."/>
            <person name="Andreani J."/>
            <person name="Francis R."/>
            <person name="Boudjemaa H."/>
            <person name="Bou Khalil J.Y."/>
            <person name="Lee J."/>
            <person name="La Scola B."/>
            <person name="Woyke T."/>
        </authorList>
    </citation>
    <scope>NUCLEOTIDE SEQUENCE [LARGE SCALE GENOMIC DNA]</scope>
    <source>
        <strain evidence="4 5">FV1/VV64</strain>
    </source>
</reference>
<dbReference type="PANTHER" id="PTHR23253">
    <property type="entry name" value="EUKARYOTIC TRANSLATION INITIATION FACTOR 4 GAMMA"/>
    <property type="match status" value="1"/>
</dbReference>
<dbReference type="Pfam" id="PF02854">
    <property type="entry name" value="MIF4G"/>
    <property type="match status" value="1"/>
</dbReference>
<proteinExistence type="predicted"/>
<dbReference type="GO" id="GO:0003729">
    <property type="term" value="F:mRNA binding"/>
    <property type="evidence" value="ECO:0007669"/>
    <property type="project" value="TreeGrafter"/>
</dbReference>
<dbReference type="SMART" id="SM00543">
    <property type="entry name" value="MIF4G"/>
    <property type="match status" value="1"/>
</dbReference>
<dbReference type="SUPFAM" id="SSF48371">
    <property type="entry name" value="ARM repeat"/>
    <property type="match status" value="1"/>
</dbReference>
<dbReference type="Gene3D" id="1.25.40.180">
    <property type="match status" value="1"/>
</dbReference>
<keyword evidence="1 4" id="KW-0396">Initiation factor</keyword>
<dbReference type="PANTHER" id="PTHR23253:SF9">
    <property type="entry name" value="EUKARYOTIC TRANSLATION INITIATION FACTOR 4 GAMMA 2"/>
    <property type="match status" value="1"/>
</dbReference>
<dbReference type="Proteomes" id="UP001162001">
    <property type="component" value="Segment"/>
</dbReference>
<evidence type="ECO:0000313" key="5">
    <source>
        <dbReference type="Proteomes" id="UP001162001"/>
    </source>
</evidence>
<keyword evidence="5" id="KW-1185">Reference proteome</keyword>
<evidence type="ECO:0000313" key="4">
    <source>
        <dbReference type="EMBL" id="QKF93752.1"/>
    </source>
</evidence>
<dbReference type="InterPro" id="IPR016024">
    <property type="entry name" value="ARM-type_fold"/>
</dbReference>
<accession>A0A7D3V5F2</accession>
<evidence type="ECO:0000259" key="3">
    <source>
        <dbReference type="SMART" id="SM00543"/>
    </source>
</evidence>
<evidence type="ECO:0000256" key="2">
    <source>
        <dbReference type="ARBA" id="ARBA00022917"/>
    </source>
</evidence>
<keyword evidence="2" id="KW-0648">Protein biosynthesis</keyword>
<gene>
    <name evidence="4" type="ORF">Fadolivirus_1_294</name>
</gene>
<feature type="domain" description="MIF4G" evidence="3">
    <location>
        <begin position="73"/>
        <end position="280"/>
    </location>
</feature>
<evidence type="ECO:0000256" key="1">
    <source>
        <dbReference type="ARBA" id="ARBA00022540"/>
    </source>
</evidence>
<dbReference type="EMBL" id="MT418680">
    <property type="protein sequence ID" value="QKF93752.1"/>
    <property type="molecule type" value="Genomic_DNA"/>
</dbReference>
<dbReference type="InterPro" id="IPR003890">
    <property type="entry name" value="MIF4G-like_typ-3"/>
</dbReference>
<sequence length="282" mass="32688">MTTTLPPQISIDEFMRFKLPNQEMLPELVEYYNTNKHRFLKTGNTGNWRKFDQKAENWLVANKFKQNDDEKLYSQFRSILNKLSDSNFNSLADELTKLEIGKSEHLAKLAEFIFNKAIIETKFASMYAKLSKELSGYSVKENDKQVFFRELLISRCQTMFNECSSYEPSVPNKTLITKEIAVGCMVFIGELYNMDLLTTKIINSCFLLLIVKINQNKPFIIDSICALMKTVGTVFSKKANAESKVVFEKLEAFITNKEKTQLCNKDKFALMDLFDLKKTNNW</sequence>